<dbReference type="PANTHER" id="PTHR44757:SF2">
    <property type="entry name" value="BIOFILM ARCHITECTURE MAINTENANCE PROTEIN MBAA"/>
    <property type="match status" value="1"/>
</dbReference>
<dbReference type="Pfam" id="PF00563">
    <property type="entry name" value="EAL"/>
    <property type="match status" value="1"/>
</dbReference>
<evidence type="ECO:0000313" key="6">
    <source>
        <dbReference type="Proteomes" id="UP000321548"/>
    </source>
</evidence>
<feature type="domain" description="PAC" evidence="2">
    <location>
        <begin position="239"/>
        <end position="291"/>
    </location>
</feature>
<dbReference type="PROSITE" id="PS50887">
    <property type="entry name" value="GGDEF"/>
    <property type="match status" value="1"/>
</dbReference>
<dbReference type="Proteomes" id="UP000321548">
    <property type="component" value="Unassembled WGS sequence"/>
</dbReference>
<dbReference type="RefSeq" id="WP_147705813.1">
    <property type="nucleotide sequence ID" value="NZ_VDUY01000009.1"/>
</dbReference>
<dbReference type="SUPFAM" id="SSF141868">
    <property type="entry name" value="EAL domain-like"/>
    <property type="match status" value="1"/>
</dbReference>
<gene>
    <name evidence="5" type="ORF">FHP08_17605</name>
</gene>
<dbReference type="CDD" id="cd01948">
    <property type="entry name" value="EAL"/>
    <property type="match status" value="1"/>
</dbReference>
<dbReference type="AlphaFoldDB" id="A0A5C8NNI0"/>
<dbReference type="SMART" id="SM00267">
    <property type="entry name" value="GGDEF"/>
    <property type="match status" value="1"/>
</dbReference>
<dbReference type="InterPro" id="IPR035919">
    <property type="entry name" value="EAL_sf"/>
</dbReference>
<dbReference type="EMBL" id="VDUY01000009">
    <property type="protein sequence ID" value="TXL62640.1"/>
    <property type="molecule type" value="Genomic_DNA"/>
</dbReference>
<dbReference type="InterPro" id="IPR000160">
    <property type="entry name" value="GGDEF_dom"/>
</dbReference>
<feature type="domain" description="GGDEF" evidence="4">
    <location>
        <begin position="486"/>
        <end position="619"/>
    </location>
</feature>
<feature type="domain" description="PAC" evidence="2">
    <location>
        <begin position="113"/>
        <end position="164"/>
    </location>
</feature>
<organism evidence="5 6">
    <name type="scientific">Zeimonas arvi</name>
    <dbReference type="NCBI Taxonomy" id="2498847"/>
    <lineage>
        <taxon>Bacteria</taxon>
        <taxon>Pseudomonadati</taxon>
        <taxon>Pseudomonadota</taxon>
        <taxon>Betaproteobacteria</taxon>
        <taxon>Burkholderiales</taxon>
        <taxon>Burkholderiaceae</taxon>
        <taxon>Zeimonas</taxon>
    </lineage>
</organism>
<dbReference type="InterPro" id="IPR013655">
    <property type="entry name" value="PAS_fold_3"/>
</dbReference>
<dbReference type="InterPro" id="IPR000700">
    <property type="entry name" value="PAS-assoc_C"/>
</dbReference>
<dbReference type="InterPro" id="IPR013656">
    <property type="entry name" value="PAS_4"/>
</dbReference>
<feature type="domain" description="EAL" evidence="3">
    <location>
        <begin position="628"/>
        <end position="882"/>
    </location>
</feature>
<name>A0A5C8NNI0_9BURK</name>
<dbReference type="InterPro" id="IPR029787">
    <property type="entry name" value="Nucleotide_cyclase"/>
</dbReference>
<dbReference type="InterPro" id="IPR001633">
    <property type="entry name" value="EAL_dom"/>
</dbReference>
<dbReference type="Pfam" id="PF08447">
    <property type="entry name" value="PAS_3"/>
    <property type="match status" value="1"/>
</dbReference>
<feature type="domain" description="PAS" evidence="1">
    <location>
        <begin position="165"/>
        <end position="209"/>
    </location>
</feature>
<dbReference type="SMART" id="SM00052">
    <property type="entry name" value="EAL"/>
    <property type="match status" value="1"/>
</dbReference>
<dbReference type="SMART" id="SM00086">
    <property type="entry name" value="PAC"/>
    <property type="match status" value="2"/>
</dbReference>
<dbReference type="InterPro" id="IPR043128">
    <property type="entry name" value="Rev_trsase/Diguanyl_cyclase"/>
</dbReference>
<dbReference type="InterPro" id="IPR000014">
    <property type="entry name" value="PAS"/>
</dbReference>
<dbReference type="PROSITE" id="PS50113">
    <property type="entry name" value="PAC"/>
    <property type="match status" value="2"/>
</dbReference>
<dbReference type="PROSITE" id="PS50112">
    <property type="entry name" value="PAS"/>
    <property type="match status" value="1"/>
</dbReference>
<reference evidence="5 6" key="1">
    <citation type="submission" date="2019-06" db="EMBL/GenBank/DDBJ databases">
        <title>Quisquiliibacterium sp. nov., isolated from a maize field.</title>
        <authorList>
            <person name="Lin S.-Y."/>
            <person name="Tsai C.-F."/>
            <person name="Young C.-C."/>
        </authorList>
    </citation>
    <scope>NUCLEOTIDE SEQUENCE [LARGE SCALE GENOMIC DNA]</scope>
    <source>
        <strain evidence="5 6">CC-CFT501</strain>
    </source>
</reference>
<dbReference type="CDD" id="cd00130">
    <property type="entry name" value="PAS"/>
    <property type="match status" value="1"/>
</dbReference>
<dbReference type="InterPro" id="IPR001610">
    <property type="entry name" value="PAC"/>
</dbReference>
<proteinExistence type="predicted"/>
<evidence type="ECO:0000259" key="3">
    <source>
        <dbReference type="PROSITE" id="PS50883"/>
    </source>
</evidence>
<dbReference type="OrthoDB" id="9813903at2"/>
<dbReference type="Gene3D" id="3.20.20.450">
    <property type="entry name" value="EAL domain"/>
    <property type="match status" value="1"/>
</dbReference>
<keyword evidence="6" id="KW-1185">Reference proteome</keyword>
<evidence type="ECO:0000259" key="2">
    <source>
        <dbReference type="PROSITE" id="PS50113"/>
    </source>
</evidence>
<evidence type="ECO:0000259" key="4">
    <source>
        <dbReference type="PROSITE" id="PS50887"/>
    </source>
</evidence>
<evidence type="ECO:0000313" key="5">
    <source>
        <dbReference type="EMBL" id="TXL62640.1"/>
    </source>
</evidence>
<protein>
    <submittedName>
        <fullName evidence="5">EAL domain-containing protein</fullName>
    </submittedName>
</protein>
<evidence type="ECO:0000259" key="1">
    <source>
        <dbReference type="PROSITE" id="PS50112"/>
    </source>
</evidence>
<dbReference type="PANTHER" id="PTHR44757">
    <property type="entry name" value="DIGUANYLATE CYCLASE DGCP"/>
    <property type="match status" value="1"/>
</dbReference>
<comment type="caution">
    <text evidence="5">The sequence shown here is derived from an EMBL/GenBank/DDBJ whole genome shotgun (WGS) entry which is preliminary data.</text>
</comment>
<dbReference type="NCBIfam" id="TIGR00254">
    <property type="entry name" value="GGDEF"/>
    <property type="match status" value="1"/>
</dbReference>
<dbReference type="SUPFAM" id="SSF55785">
    <property type="entry name" value="PYP-like sensor domain (PAS domain)"/>
    <property type="match status" value="2"/>
</dbReference>
<dbReference type="InterPro" id="IPR035965">
    <property type="entry name" value="PAS-like_dom_sf"/>
</dbReference>
<dbReference type="Gene3D" id="3.30.70.270">
    <property type="match status" value="1"/>
</dbReference>
<dbReference type="InterPro" id="IPR052155">
    <property type="entry name" value="Biofilm_reg_signaling"/>
</dbReference>
<dbReference type="Gene3D" id="3.30.450.20">
    <property type="entry name" value="PAS domain"/>
    <property type="match status" value="2"/>
</dbReference>
<sequence length="897" mass="99694">MLRDFVLLLLVCAVAFGGWLLLPLLRARLQGAAPAGAMPERERVAERLAGLGSWAHELRDNRLRWSEGSFRVFGVAMADGEPAPRDFLARVDPADRQRWRDTLRRAVREGQEMKVEFRYLRPDGQLVWIRMALRPELAGRRIVRMSGVVQDISGMRAMQRQLAASEAKFRELTQLSSDWVWETDAEHRLAYLSDSIDAALGPWARELIGLEPWQAPDYDFLSPAWDHYRALVHEHRPIDGFEHSRISHDGRVFHLEINGRPVFDAAGAFAGYRGTGRNITRERQQRILLELEGEIAAIIRDNAEPARAIREIIAAICRRLGWIGGLRVAEAEAGNGLEVCEFEGSPAFQEMVEALPPGIACEADAPELLALAGGRHAWFASLDDLPALRERYRTSALGARAALLAPIADDQGRAQCLLVFLSPVGFRDDGFVGPIADTLSRTLSLYLRRAQAERQLRHASLHDPLTGLPNRASLLRTLEQKLTADPHLAVLYIDLDRYKIINDTLGHAAGDHALVEIADRLRGAIRPQDIAARMGGDEFVVVLSGALPQVGIEQIARDILAAIEKPLLLADRAWFLSASIGVAVAPADATEIEMLVRCADNAMYEVKTEGRNDVRFFSGSLSDERAEQLQLAAELPLALERGEVDLHYQPVLAIGERRVVCVEALLRWQHPERGLLLPERFLPAAEQSQLIREIGLWVLRRALDDRVRLGVDRHPDIAVSVNVSARQLVDDEFVVRLGELLAERQLPPHLLRIELTESAFVADPERTAELIARLRRFGVRVIIDNFGTGYASLSWLKRLPVDGLKIDRAFVHGLPGDQGNAAIVEAITTMAARLGMQAMAEGVETAAELRGLRTLNCDQVQGTLIADPMPVDEIEDFLETLPALREMHLAPARRTAS</sequence>
<dbReference type="Gene3D" id="2.10.70.100">
    <property type="match status" value="1"/>
</dbReference>
<dbReference type="SUPFAM" id="SSF55073">
    <property type="entry name" value="Nucleotide cyclase"/>
    <property type="match status" value="1"/>
</dbReference>
<dbReference type="CDD" id="cd01949">
    <property type="entry name" value="GGDEF"/>
    <property type="match status" value="1"/>
</dbReference>
<dbReference type="PROSITE" id="PS50883">
    <property type="entry name" value="EAL"/>
    <property type="match status" value="1"/>
</dbReference>
<dbReference type="Pfam" id="PF00990">
    <property type="entry name" value="GGDEF"/>
    <property type="match status" value="1"/>
</dbReference>
<accession>A0A5C8NNI0</accession>
<dbReference type="Pfam" id="PF08448">
    <property type="entry name" value="PAS_4"/>
    <property type="match status" value="1"/>
</dbReference>
<dbReference type="NCBIfam" id="TIGR00229">
    <property type="entry name" value="sensory_box"/>
    <property type="match status" value="1"/>
</dbReference>